<dbReference type="InterPro" id="IPR001750">
    <property type="entry name" value="ND/Mrp_TM"/>
</dbReference>
<keyword evidence="4" id="KW-0813">Transport</keyword>
<gene>
    <name evidence="13" type="primary">nad5</name>
</gene>
<evidence type="ECO:0000259" key="12">
    <source>
        <dbReference type="Pfam" id="PF00961"/>
    </source>
</evidence>
<proteinExistence type="predicted"/>
<keyword evidence="4" id="KW-0679">Respiratory chain</keyword>
<feature type="transmembrane region" description="Helical" evidence="9">
    <location>
        <begin position="386"/>
        <end position="408"/>
    </location>
</feature>
<dbReference type="SUPFAM" id="SSF55608">
    <property type="entry name" value="Homing endonucleases"/>
    <property type="match status" value="2"/>
</dbReference>
<evidence type="ECO:0000313" key="13">
    <source>
        <dbReference type="EMBL" id="UFP91288.1"/>
    </source>
</evidence>
<evidence type="ECO:0000256" key="1">
    <source>
        <dbReference type="ARBA" id="ARBA00003257"/>
    </source>
</evidence>
<evidence type="ECO:0000256" key="2">
    <source>
        <dbReference type="ARBA" id="ARBA00004141"/>
    </source>
</evidence>
<feature type="transmembrane region" description="Helical" evidence="9">
    <location>
        <begin position="142"/>
        <end position="160"/>
    </location>
</feature>
<evidence type="ECO:0000259" key="10">
    <source>
        <dbReference type="Pfam" id="PF00361"/>
    </source>
</evidence>
<feature type="domain" description="Homing endonuclease LAGLIDADG" evidence="12">
    <location>
        <begin position="559"/>
        <end position="647"/>
    </location>
</feature>
<name>A0A8K1W1V7_9LECA</name>
<evidence type="ECO:0000256" key="5">
    <source>
        <dbReference type="ARBA" id="ARBA00022692"/>
    </source>
</evidence>
<evidence type="ECO:0000256" key="9">
    <source>
        <dbReference type="SAM" id="Phobius"/>
    </source>
</evidence>
<accession>A0A8K1W1V7</accession>
<comment type="subcellular location">
    <subcellularLocation>
        <location evidence="2">Membrane</location>
        <topology evidence="2">Multi-pass membrane protein</topology>
    </subcellularLocation>
</comment>
<dbReference type="Pfam" id="PF00361">
    <property type="entry name" value="Proton_antipo_M"/>
    <property type="match status" value="1"/>
</dbReference>
<dbReference type="GO" id="GO:0004519">
    <property type="term" value="F:endonuclease activity"/>
    <property type="evidence" value="ECO:0007669"/>
    <property type="project" value="InterPro"/>
</dbReference>
<keyword evidence="6 9" id="KW-1133">Transmembrane helix</keyword>
<dbReference type="GO" id="GO:0016020">
    <property type="term" value="C:membrane"/>
    <property type="evidence" value="ECO:0007669"/>
    <property type="project" value="UniProtKB-SubCell"/>
</dbReference>
<dbReference type="PRINTS" id="PR01434">
    <property type="entry name" value="NADHDHGNASE5"/>
</dbReference>
<feature type="domain" description="Homing endonuclease LAGLIDADG" evidence="12">
    <location>
        <begin position="452"/>
        <end position="521"/>
    </location>
</feature>
<feature type="transmembrane region" description="Helical" evidence="9">
    <location>
        <begin position="243"/>
        <end position="261"/>
    </location>
</feature>
<evidence type="ECO:0000256" key="4">
    <source>
        <dbReference type="ARBA" id="ARBA00022660"/>
    </source>
</evidence>
<keyword evidence="5 9" id="KW-0812">Transmembrane</keyword>
<keyword evidence="8 9" id="KW-0472">Membrane</keyword>
<dbReference type="InterPro" id="IPR004860">
    <property type="entry name" value="LAGLIDADG_dom"/>
</dbReference>
<dbReference type="Gene3D" id="3.10.28.10">
    <property type="entry name" value="Homing endonucleases"/>
    <property type="match status" value="2"/>
</dbReference>
<feature type="transmembrane region" description="Helical" evidence="9">
    <location>
        <begin position="6"/>
        <end position="24"/>
    </location>
</feature>
<feature type="transmembrane region" description="Helical" evidence="9">
    <location>
        <begin position="273"/>
        <end position="294"/>
    </location>
</feature>
<dbReference type="Pfam" id="PF00662">
    <property type="entry name" value="Proton_antipo_N"/>
    <property type="match status" value="1"/>
</dbReference>
<evidence type="ECO:0000256" key="7">
    <source>
        <dbReference type="ARBA" id="ARBA00023075"/>
    </source>
</evidence>
<feature type="transmembrane region" description="Helical" evidence="9">
    <location>
        <begin position="202"/>
        <end position="222"/>
    </location>
</feature>
<feature type="domain" description="NADH:quinone oxidoreductase/Mrp antiporter transmembrane" evidence="10">
    <location>
        <begin position="130"/>
        <end position="311"/>
    </location>
</feature>
<keyword evidence="13" id="KW-0496">Mitochondrion</keyword>
<dbReference type="GO" id="GO:0003954">
    <property type="term" value="F:NADH dehydrogenase activity"/>
    <property type="evidence" value="ECO:0007669"/>
    <property type="project" value="TreeGrafter"/>
</dbReference>
<protein>
    <recommendedName>
        <fullName evidence="3">NADH:ubiquinone reductase (H(+)-translocating)</fullName>
        <ecNumber evidence="3">7.1.1.2</ecNumber>
    </recommendedName>
</protein>
<evidence type="ECO:0000256" key="3">
    <source>
        <dbReference type="ARBA" id="ARBA00012944"/>
    </source>
</evidence>
<dbReference type="AlphaFoldDB" id="A0A8K1W1V7"/>
<dbReference type="InterPro" id="IPR001516">
    <property type="entry name" value="Proton_antipo_N"/>
</dbReference>
<dbReference type="PANTHER" id="PTHR42829:SF2">
    <property type="entry name" value="NADH-UBIQUINONE OXIDOREDUCTASE CHAIN 5"/>
    <property type="match status" value="1"/>
</dbReference>
<feature type="transmembrane region" description="Helical" evidence="9">
    <location>
        <begin position="72"/>
        <end position="101"/>
    </location>
</feature>
<dbReference type="InterPro" id="IPR003945">
    <property type="entry name" value="NU5C-like"/>
</dbReference>
<dbReference type="GO" id="GO:0008137">
    <property type="term" value="F:NADH dehydrogenase (ubiquinone) activity"/>
    <property type="evidence" value="ECO:0007669"/>
    <property type="project" value="UniProtKB-EC"/>
</dbReference>
<feature type="domain" description="NADH-Ubiquinone oxidoreductase (complex I) chain 5 N-terminal" evidence="11">
    <location>
        <begin position="64"/>
        <end position="114"/>
    </location>
</feature>
<reference evidence="13" key="1">
    <citation type="submission" date="2018-12" db="EMBL/GenBank/DDBJ databases">
        <title>The complete mitochondrial genome of the lichenized fungus Caloplaca camptidia.</title>
        <authorList>
            <person name="Bentz P.C."/>
            <person name="Keepers K.G."/>
            <person name="Pogoda C.S."/>
            <person name="Tripp E.A."/>
            <person name="Lendemer J.C."/>
            <person name="Kane N.C."/>
        </authorList>
    </citation>
    <scope>NUCLEOTIDE SEQUENCE</scope>
</reference>
<dbReference type="GO" id="GO:0042773">
    <property type="term" value="P:ATP synthesis coupled electron transport"/>
    <property type="evidence" value="ECO:0007669"/>
    <property type="project" value="InterPro"/>
</dbReference>
<evidence type="ECO:0000259" key="11">
    <source>
        <dbReference type="Pfam" id="PF00662"/>
    </source>
</evidence>
<dbReference type="NCBIfam" id="TIGR01974">
    <property type="entry name" value="NDH_I_L"/>
    <property type="match status" value="1"/>
</dbReference>
<dbReference type="Pfam" id="PF00961">
    <property type="entry name" value="LAGLIDADG_1"/>
    <property type="match status" value="2"/>
</dbReference>
<keyword evidence="4" id="KW-0249">Electron transport</keyword>
<feature type="transmembrane region" description="Helical" evidence="9">
    <location>
        <begin position="172"/>
        <end position="190"/>
    </location>
</feature>
<dbReference type="InterPro" id="IPR027434">
    <property type="entry name" value="Homing_endonucl"/>
</dbReference>
<dbReference type="EC" id="7.1.1.2" evidence="3"/>
<feature type="transmembrane region" description="Helical" evidence="9">
    <location>
        <begin position="113"/>
        <end position="136"/>
    </location>
</feature>
<keyword evidence="7" id="KW-0830">Ubiquinone</keyword>
<dbReference type="EMBL" id="MK307916">
    <property type="protein sequence ID" value="UFP91288.1"/>
    <property type="molecule type" value="Genomic_DNA"/>
</dbReference>
<feature type="transmembrane region" description="Helical" evidence="9">
    <location>
        <begin position="31"/>
        <end position="52"/>
    </location>
</feature>
<organism evidence="13">
    <name type="scientific">Phaeoplaca camptidia</name>
    <dbReference type="NCBI Taxonomy" id="2488735"/>
    <lineage>
        <taxon>Eukaryota</taxon>
        <taxon>Fungi</taxon>
        <taxon>Dikarya</taxon>
        <taxon>Ascomycota</taxon>
        <taxon>Pezizomycotina</taxon>
        <taxon>Lecanoromycetes</taxon>
        <taxon>OSLEUM clade</taxon>
        <taxon>Lecanoromycetidae</taxon>
        <taxon>Teloschistales</taxon>
        <taxon>Teloschistineae</taxon>
        <taxon>Teloschistaceae</taxon>
        <taxon>Caloplacoideae</taxon>
        <taxon>Phaeoplaca</taxon>
    </lineage>
</organism>
<dbReference type="PANTHER" id="PTHR42829">
    <property type="entry name" value="NADH-UBIQUINONE OXIDOREDUCTASE CHAIN 5"/>
    <property type="match status" value="1"/>
</dbReference>
<evidence type="ECO:0000256" key="8">
    <source>
        <dbReference type="ARBA" id="ARBA00023136"/>
    </source>
</evidence>
<dbReference type="GO" id="GO:0015990">
    <property type="term" value="P:electron transport coupled proton transport"/>
    <property type="evidence" value="ECO:0007669"/>
    <property type="project" value="TreeGrafter"/>
</dbReference>
<comment type="function">
    <text evidence="1">Core subunit of the mitochondrial membrane respiratory chain NADH dehydrogenase (Complex I) that is believed to belong to the minimal assembly required for catalysis. Complex I functions in the transfer of electrons from NADH to the respiratory chain. The immediate electron acceptor for the enzyme is believed to be ubiquinone.</text>
</comment>
<evidence type="ECO:0000256" key="6">
    <source>
        <dbReference type="ARBA" id="ARBA00022989"/>
    </source>
</evidence>
<geneLocation type="mitochondrion" evidence="13"/>
<dbReference type="InterPro" id="IPR018393">
    <property type="entry name" value="NADHpl_OxRdtase_5_subgr"/>
</dbReference>
<sequence>MYLAIIVLPLLGSIVSGFFGRKVGVSGAQMITCLCVTITTFLATIAFIEVGLNNIPVSIQLFRWIDSESLNVLWAFNFDSLTVSMLIPVLVVSSLVHFYSIGYMSHDPHNQRFFSYLSLFTFMMIILVTANNFLLMFVGWEGVGVCSYLLVSFWFTRIAANQSSISAFLTNRVGDCFLTIGMFAILWSFGNLDYATVFSLAPYINENIITIIGICLLIGAMAKSSQIGLHVWLPLAMEGPTPVSALIHAATMVTAGVYLLMRTSPLIEYSSTVLILCLWIGAITTVFSSLIGLFQQDIKKVIAYSTMSQLARGFLPVNQTICVEVFNIKLKANSQITKAHDHLCHISNNFFNSSHYFYLLLDINMVKLISRWEVIIISKLVGISEAIRLILIYNSFISIVIILAYLYYISMLYETNIITYASLTLTLSSYCNNKSLTTEYQASPDLKFNQWLAGLMDGDGCFTLTKKGYVTCEITMDIRDKGALYEIKHKFGGAITSVSGAKAVRYKVRHKKGVIGFINAVNGLIRNPSRMLQLNKLCVKYGIKFKEPLPLEFYNGWYSGFLDSDGSLYLNEESGQVFISVTQKNKYILEPLQKLYGGKIYILSPKIEAFKYAIFRKNELFHLMDNYFSKYPLKTAKAARLSLIKDFYEYRLYRKPSFDALEQFNKWVSFLDKWKKYRN</sequence>